<dbReference type="OrthoDB" id="1862401at2759"/>
<dbReference type="EMBL" id="KK914952">
    <property type="protein sequence ID" value="KDP25941.1"/>
    <property type="molecule type" value="Genomic_DNA"/>
</dbReference>
<dbReference type="Pfam" id="PF02458">
    <property type="entry name" value="Transferase"/>
    <property type="match status" value="1"/>
</dbReference>
<gene>
    <name evidence="3" type="ORF">JCGZ_22846</name>
</gene>
<dbReference type="Gene3D" id="3.30.559.10">
    <property type="entry name" value="Chloramphenicol acetyltransferase-like domain"/>
    <property type="match status" value="2"/>
</dbReference>
<keyword evidence="2" id="KW-0012">Acyltransferase</keyword>
<dbReference type="AlphaFoldDB" id="A0A067JPP6"/>
<reference evidence="3 4" key="1">
    <citation type="journal article" date="2014" name="PLoS ONE">
        <title>Global Analysis of Gene Expression Profiles in Physic Nut (Jatropha curcas L.) Seedlings Exposed to Salt Stress.</title>
        <authorList>
            <person name="Zhang L."/>
            <person name="Zhang C."/>
            <person name="Wu P."/>
            <person name="Chen Y."/>
            <person name="Li M."/>
            <person name="Jiang H."/>
            <person name="Wu G."/>
        </authorList>
    </citation>
    <scope>NUCLEOTIDE SEQUENCE [LARGE SCALE GENOMIC DNA]</scope>
    <source>
        <strain evidence="4">cv. GZQX0401</strain>
        <tissue evidence="3">Young leaves</tissue>
    </source>
</reference>
<evidence type="ECO:0000313" key="4">
    <source>
        <dbReference type="Proteomes" id="UP000027138"/>
    </source>
</evidence>
<dbReference type="PANTHER" id="PTHR31625">
    <property type="match status" value="1"/>
</dbReference>
<dbReference type="GO" id="GO:0016747">
    <property type="term" value="F:acyltransferase activity, transferring groups other than amino-acyl groups"/>
    <property type="evidence" value="ECO:0007669"/>
    <property type="project" value="UniProtKB-ARBA"/>
</dbReference>
<evidence type="ECO:0000313" key="3">
    <source>
        <dbReference type="EMBL" id="KDP25941.1"/>
    </source>
</evidence>
<evidence type="ECO:0000256" key="1">
    <source>
        <dbReference type="ARBA" id="ARBA00022679"/>
    </source>
</evidence>
<keyword evidence="4" id="KW-1185">Reference proteome</keyword>
<protein>
    <submittedName>
        <fullName evidence="3">Uncharacterized protein</fullName>
    </submittedName>
</protein>
<dbReference type="STRING" id="180498.A0A067JPP6"/>
<organism evidence="3 4">
    <name type="scientific">Jatropha curcas</name>
    <name type="common">Barbados nut</name>
    <dbReference type="NCBI Taxonomy" id="180498"/>
    <lineage>
        <taxon>Eukaryota</taxon>
        <taxon>Viridiplantae</taxon>
        <taxon>Streptophyta</taxon>
        <taxon>Embryophyta</taxon>
        <taxon>Tracheophyta</taxon>
        <taxon>Spermatophyta</taxon>
        <taxon>Magnoliopsida</taxon>
        <taxon>eudicotyledons</taxon>
        <taxon>Gunneridae</taxon>
        <taxon>Pentapetalae</taxon>
        <taxon>rosids</taxon>
        <taxon>fabids</taxon>
        <taxon>Malpighiales</taxon>
        <taxon>Euphorbiaceae</taxon>
        <taxon>Crotonoideae</taxon>
        <taxon>Jatropheae</taxon>
        <taxon>Jatropha</taxon>
    </lineage>
</organism>
<proteinExistence type="predicted"/>
<dbReference type="InterPro" id="IPR051504">
    <property type="entry name" value="Plant_metabolite_acyltrans"/>
</dbReference>
<sequence>MFLNARAYLCKQSEIEKNPTLSPELTPFFDRTLIQDPSGLDMIFLNNWLESRLLCVNDKPRSLKLWQVPRDLSSLVRSTFELCHEDIKKLRRKIFTQAEALLEDNGITTVAEKLSKEIKGLEKGLINNEGAKEVHAGFLKGKEFDSIAIGVAGSPRFEVYGTEFGWEKPKKVEITSIDTGGSISIVESKDGNGGVEIV</sequence>
<keyword evidence="1" id="KW-0808">Transferase</keyword>
<name>A0A067JPP6_JATCU</name>
<dbReference type="Proteomes" id="UP000027138">
    <property type="component" value="Unassembled WGS sequence"/>
</dbReference>
<evidence type="ECO:0000256" key="2">
    <source>
        <dbReference type="ARBA" id="ARBA00023315"/>
    </source>
</evidence>
<accession>A0A067JPP6</accession>
<dbReference type="InterPro" id="IPR023213">
    <property type="entry name" value="CAT-like_dom_sf"/>
</dbReference>